<dbReference type="InterPro" id="IPR002156">
    <property type="entry name" value="RNaseH_domain"/>
</dbReference>
<evidence type="ECO:0000259" key="1">
    <source>
        <dbReference type="Pfam" id="PF13456"/>
    </source>
</evidence>
<name>A0ABD1UBC8_9LAMI</name>
<proteinExistence type="predicted"/>
<dbReference type="EMBL" id="JBFOLJ010000007">
    <property type="protein sequence ID" value="KAL2522330.1"/>
    <property type="molecule type" value="Genomic_DNA"/>
</dbReference>
<evidence type="ECO:0000313" key="2">
    <source>
        <dbReference type="EMBL" id="KAL2522330.1"/>
    </source>
</evidence>
<sequence length="120" mass="13213">MGPSSGRERWIGYQMCPAAPPRGLKINIDASIRPGAGFYFYTTCVVIRDECGFFVTMQKRKVIGLLSIEDVEAMAVRDGLILARDRGYQIDVIECDPLGVGVGVGVGVGWRKNTYLNKIK</sequence>
<dbReference type="Proteomes" id="UP001604277">
    <property type="component" value="Unassembled WGS sequence"/>
</dbReference>
<organism evidence="2 3">
    <name type="scientific">Forsythia ovata</name>
    <dbReference type="NCBI Taxonomy" id="205694"/>
    <lineage>
        <taxon>Eukaryota</taxon>
        <taxon>Viridiplantae</taxon>
        <taxon>Streptophyta</taxon>
        <taxon>Embryophyta</taxon>
        <taxon>Tracheophyta</taxon>
        <taxon>Spermatophyta</taxon>
        <taxon>Magnoliopsida</taxon>
        <taxon>eudicotyledons</taxon>
        <taxon>Gunneridae</taxon>
        <taxon>Pentapetalae</taxon>
        <taxon>asterids</taxon>
        <taxon>lamiids</taxon>
        <taxon>Lamiales</taxon>
        <taxon>Oleaceae</taxon>
        <taxon>Forsythieae</taxon>
        <taxon>Forsythia</taxon>
    </lineage>
</organism>
<dbReference type="Pfam" id="PF13456">
    <property type="entry name" value="RVT_3"/>
    <property type="match status" value="1"/>
</dbReference>
<dbReference type="AlphaFoldDB" id="A0ABD1UBC8"/>
<gene>
    <name evidence="2" type="ORF">Fot_26253</name>
</gene>
<keyword evidence="3" id="KW-1185">Reference proteome</keyword>
<protein>
    <submittedName>
        <fullName evidence="2">Ribonuclease H domain</fullName>
    </submittedName>
</protein>
<accession>A0ABD1UBC8</accession>
<feature type="domain" description="RNase H type-1" evidence="1">
    <location>
        <begin position="45"/>
        <end position="96"/>
    </location>
</feature>
<comment type="caution">
    <text evidence="2">The sequence shown here is derived from an EMBL/GenBank/DDBJ whole genome shotgun (WGS) entry which is preliminary data.</text>
</comment>
<evidence type="ECO:0000313" key="3">
    <source>
        <dbReference type="Proteomes" id="UP001604277"/>
    </source>
</evidence>
<reference evidence="3" key="1">
    <citation type="submission" date="2024-07" db="EMBL/GenBank/DDBJ databases">
        <title>Two chromosome-level genome assemblies of Korean endemic species Abeliophyllum distichum and Forsythia ovata (Oleaceae).</title>
        <authorList>
            <person name="Jang H."/>
        </authorList>
    </citation>
    <scope>NUCLEOTIDE SEQUENCE [LARGE SCALE GENOMIC DNA]</scope>
</reference>